<organism evidence="3 4">
    <name type="scientific">Nitratireductor arenosus</name>
    <dbReference type="NCBI Taxonomy" id="2682096"/>
    <lineage>
        <taxon>Bacteria</taxon>
        <taxon>Pseudomonadati</taxon>
        <taxon>Pseudomonadota</taxon>
        <taxon>Alphaproteobacteria</taxon>
        <taxon>Hyphomicrobiales</taxon>
        <taxon>Phyllobacteriaceae</taxon>
        <taxon>Nitratireductor</taxon>
    </lineage>
</organism>
<dbReference type="GO" id="GO:0019678">
    <property type="term" value="P:propionate metabolic process, methylmalonyl pathway"/>
    <property type="evidence" value="ECO:0007669"/>
    <property type="project" value="TreeGrafter"/>
</dbReference>
<dbReference type="GO" id="GO:0031419">
    <property type="term" value="F:cobalamin binding"/>
    <property type="evidence" value="ECO:0007669"/>
    <property type="project" value="InterPro"/>
</dbReference>
<dbReference type="GO" id="GO:0005737">
    <property type="term" value="C:cytoplasm"/>
    <property type="evidence" value="ECO:0007669"/>
    <property type="project" value="TreeGrafter"/>
</dbReference>
<keyword evidence="4" id="KW-1185">Reference proteome</keyword>
<dbReference type="Proteomes" id="UP000463224">
    <property type="component" value="Unassembled WGS sequence"/>
</dbReference>
<dbReference type="AlphaFoldDB" id="A0A844QP64"/>
<evidence type="ECO:0000313" key="3">
    <source>
        <dbReference type="EMBL" id="MVA99838.1"/>
    </source>
</evidence>
<name>A0A844QP64_9HYPH</name>
<feature type="domain" description="Methylmalonyl-CoA mutase alpha/beta chain catalytic" evidence="2">
    <location>
        <begin position="116"/>
        <end position="448"/>
    </location>
</feature>
<dbReference type="Gene3D" id="3.20.20.240">
    <property type="entry name" value="Methylmalonyl-CoA mutase"/>
    <property type="match status" value="1"/>
</dbReference>
<evidence type="ECO:0000259" key="2">
    <source>
        <dbReference type="Pfam" id="PF01642"/>
    </source>
</evidence>
<dbReference type="SUPFAM" id="SSF51703">
    <property type="entry name" value="Cobalamin (vitamin B12)-dependent enzymes"/>
    <property type="match status" value="1"/>
</dbReference>
<dbReference type="PANTHER" id="PTHR48101:SF4">
    <property type="entry name" value="METHYLMALONYL-COA MUTASE, MITOCHONDRIAL"/>
    <property type="match status" value="1"/>
</dbReference>
<dbReference type="EMBL" id="WPHG01000008">
    <property type="protein sequence ID" value="MVA99838.1"/>
    <property type="molecule type" value="Genomic_DNA"/>
</dbReference>
<dbReference type="RefSeq" id="WP_156715450.1">
    <property type="nucleotide sequence ID" value="NZ_WPHG01000008.1"/>
</dbReference>
<proteinExistence type="predicted"/>
<evidence type="ECO:0000313" key="4">
    <source>
        <dbReference type="Proteomes" id="UP000463224"/>
    </source>
</evidence>
<evidence type="ECO:0000256" key="1">
    <source>
        <dbReference type="SAM" id="MobiDB-lite"/>
    </source>
</evidence>
<accession>A0A844QP64</accession>
<protein>
    <submittedName>
        <fullName evidence="3">Methylmalonyl-CoA mutase</fullName>
    </submittedName>
</protein>
<dbReference type="InterPro" id="IPR006099">
    <property type="entry name" value="MeMalonylCoA_mutase_a/b_cat"/>
</dbReference>
<comment type="caution">
    <text evidence="3">The sequence shown here is derived from an EMBL/GenBank/DDBJ whole genome shotgun (WGS) entry which is preliminary data.</text>
</comment>
<reference evidence="3 4" key="1">
    <citation type="submission" date="2019-12" db="EMBL/GenBank/DDBJ databases">
        <title>Nitratireductor arenosus sp. nov., Isolated from sea sand, Jeju island, South Korea.</title>
        <authorList>
            <person name="Kim W."/>
        </authorList>
    </citation>
    <scope>NUCLEOTIDE SEQUENCE [LARGE SCALE GENOMIC DNA]</scope>
    <source>
        <strain evidence="3 4">CAU 1489</strain>
    </source>
</reference>
<gene>
    <name evidence="3" type="ORF">GN330_21525</name>
</gene>
<dbReference type="PANTHER" id="PTHR48101">
    <property type="entry name" value="METHYLMALONYL-COA MUTASE, MITOCHONDRIAL-RELATED"/>
    <property type="match status" value="1"/>
</dbReference>
<sequence>MNHKLISGMTFPDIDEAGWKVIAEKALKGADFDETLVSHTDDGIRIDPLYTRSAHPKPISRVDPAAPWRVVQRVDDPDPARANRQAIADVDGGATGLAIVFEGAPNAHGYGLPCTDEAFDRALDGVPLNRLGLRIDTHPMSRSSIDWLVASLTAKRADPARLHLSFGIDPAAIFAGTGRLRMSIEALEASMPQSLAHFFALGLPGVLLEADGRVSHNGGASAAQELGIMLASAVSHLRMFEKARQPLVYAAPHVGFAIAADQDQFVTTAKMRALRRLWQRAQEVCGIEPSPASIHAETSWRMMTARDPETNILRATIAVFAAAAGGADSISVLPHTLTHGLPDGFARRVARNTQLVLAQEAGIGFVADPSAGSGGIAHLTEALSEAAWAEFQQIEQEGGALKSLAAGAFQARVKTAAAERREALREGRRAIVGTTLYPLAEERPVATLAAESRPAPSDGTTFCETLSPRRLDEQVGEDA</sequence>
<dbReference type="GO" id="GO:0004494">
    <property type="term" value="F:methylmalonyl-CoA mutase activity"/>
    <property type="evidence" value="ECO:0007669"/>
    <property type="project" value="TreeGrafter"/>
</dbReference>
<dbReference type="InterPro" id="IPR016176">
    <property type="entry name" value="Cbl-dep_enz_cat"/>
</dbReference>
<dbReference type="Pfam" id="PF01642">
    <property type="entry name" value="MM_CoA_mutase"/>
    <property type="match status" value="1"/>
</dbReference>
<feature type="region of interest" description="Disordered" evidence="1">
    <location>
        <begin position="449"/>
        <end position="479"/>
    </location>
</feature>